<sequence length="84" mass="9170">MTKKLPTIHSLMADLETAKAQAMANGQFNSVISAVALQAKLLGLDTGKAFEQANTPTPIQVVVDVKDARMRDDNLELLPEYRKS</sequence>
<organism evidence="1 2">
    <name type="scientific">Moraxella pluranimalium</name>
    <dbReference type="NCBI Taxonomy" id="470453"/>
    <lineage>
        <taxon>Bacteria</taxon>
        <taxon>Pseudomonadati</taxon>
        <taxon>Pseudomonadota</taxon>
        <taxon>Gammaproteobacteria</taxon>
        <taxon>Moraxellales</taxon>
        <taxon>Moraxellaceae</taxon>
        <taxon>Moraxella</taxon>
    </lineage>
</organism>
<dbReference type="STRING" id="470453.B0680_08455"/>
<dbReference type="OrthoDB" id="8227562at2"/>
<evidence type="ECO:0000313" key="1">
    <source>
        <dbReference type="EMBL" id="OOS23008.1"/>
    </source>
</evidence>
<proteinExistence type="predicted"/>
<gene>
    <name evidence="1" type="ORF">B0680_08455</name>
</gene>
<dbReference type="Proteomes" id="UP000189800">
    <property type="component" value="Unassembled WGS sequence"/>
</dbReference>
<reference evidence="1 2" key="1">
    <citation type="submission" date="2017-02" db="EMBL/GenBank/DDBJ databases">
        <title>Draft genome sequence of Moraxella pluranimalium CCUG 54913T type strain.</title>
        <authorList>
            <person name="Salva-Serra F."/>
            <person name="Engstrom-Jakobsson H."/>
            <person name="Thorell K."/>
            <person name="Jaen-Luchoro D."/>
            <person name="Gonzales-Siles L."/>
            <person name="Karlsson R."/>
            <person name="Yazdan S."/>
            <person name="Boulund F."/>
            <person name="Johnning A."/>
            <person name="Engstrand L."/>
            <person name="Kristiansson E."/>
            <person name="Moore E."/>
        </authorList>
    </citation>
    <scope>NUCLEOTIDE SEQUENCE [LARGE SCALE GENOMIC DNA]</scope>
    <source>
        <strain evidence="1 2">CCUG 54913</strain>
    </source>
</reference>
<keyword evidence="2" id="KW-1185">Reference proteome</keyword>
<dbReference type="AlphaFoldDB" id="A0A1T0CKX7"/>
<dbReference type="EMBL" id="MUYU01000022">
    <property type="protein sequence ID" value="OOS23008.1"/>
    <property type="molecule type" value="Genomic_DNA"/>
</dbReference>
<dbReference type="RefSeq" id="WP_078254669.1">
    <property type="nucleotide sequence ID" value="NZ_MUYU01000022.1"/>
</dbReference>
<evidence type="ECO:0000313" key="2">
    <source>
        <dbReference type="Proteomes" id="UP000189800"/>
    </source>
</evidence>
<protein>
    <submittedName>
        <fullName evidence="1">Uncharacterized protein</fullName>
    </submittedName>
</protein>
<comment type="caution">
    <text evidence="1">The sequence shown here is derived from an EMBL/GenBank/DDBJ whole genome shotgun (WGS) entry which is preliminary data.</text>
</comment>
<accession>A0A1T0CKX7</accession>
<name>A0A1T0CKX7_9GAMM</name>